<dbReference type="EMBL" id="CP022743">
    <property type="protein sequence ID" value="ASU35275.1"/>
    <property type="molecule type" value="Genomic_DNA"/>
</dbReference>
<dbReference type="InterPro" id="IPR049492">
    <property type="entry name" value="BD-FAE-like_dom"/>
</dbReference>
<name>A0A223NZJ1_9SPHI</name>
<evidence type="ECO:0000256" key="1">
    <source>
        <dbReference type="ARBA" id="ARBA00022801"/>
    </source>
</evidence>
<evidence type="ECO:0000259" key="2">
    <source>
        <dbReference type="Pfam" id="PF20434"/>
    </source>
</evidence>
<dbReference type="KEGG" id="muc:MuYL_3390"/>
<dbReference type="InterPro" id="IPR050300">
    <property type="entry name" value="GDXG_lipolytic_enzyme"/>
</dbReference>
<keyword evidence="1" id="KW-0378">Hydrolase</keyword>
<dbReference type="AlphaFoldDB" id="A0A223NZJ1"/>
<accession>A0A223NZJ1</accession>
<gene>
    <name evidence="3" type="ORF">MuYL_3390</name>
</gene>
<evidence type="ECO:0000313" key="3">
    <source>
        <dbReference type="EMBL" id="ASU35275.1"/>
    </source>
</evidence>
<dbReference type="PANTHER" id="PTHR48081">
    <property type="entry name" value="AB HYDROLASE SUPERFAMILY PROTEIN C4A8.06C"/>
    <property type="match status" value="1"/>
</dbReference>
<dbReference type="Gene3D" id="3.40.50.1820">
    <property type="entry name" value="alpha/beta hydrolase"/>
    <property type="match status" value="1"/>
</dbReference>
<dbReference type="RefSeq" id="WP_094571489.1">
    <property type="nucleotide sequence ID" value="NZ_CP022743.1"/>
</dbReference>
<dbReference type="GO" id="GO:0016787">
    <property type="term" value="F:hydrolase activity"/>
    <property type="evidence" value="ECO:0007669"/>
    <property type="project" value="UniProtKB-KW"/>
</dbReference>
<feature type="domain" description="BD-FAE-like" evidence="2">
    <location>
        <begin position="55"/>
        <end position="263"/>
    </location>
</feature>
<dbReference type="InterPro" id="IPR029058">
    <property type="entry name" value="AB_hydrolase_fold"/>
</dbReference>
<dbReference type="Pfam" id="PF20434">
    <property type="entry name" value="BD-FAE"/>
    <property type="match status" value="1"/>
</dbReference>
<dbReference type="OrthoDB" id="9777975at2"/>
<proteinExistence type="predicted"/>
<evidence type="ECO:0000313" key="4">
    <source>
        <dbReference type="Proteomes" id="UP000215002"/>
    </source>
</evidence>
<dbReference type="PANTHER" id="PTHR48081:SF13">
    <property type="entry name" value="ALPHA_BETA HYDROLASE"/>
    <property type="match status" value="1"/>
</dbReference>
<dbReference type="Proteomes" id="UP000215002">
    <property type="component" value="Chromosome"/>
</dbReference>
<keyword evidence="4" id="KW-1185">Reference proteome</keyword>
<organism evidence="3 4">
    <name type="scientific">Mucilaginibacter xinganensis</name>
    <dbReference type="NCBI Taxonomy" id="1234841"/>
    <lineage>
        <taxon>Bacteria</taxon>
        <taxon>Pseudomonadati</taxon>
        <taxon>Bacteroidota</taxon>
        <taxon>Sphingobacteriia</taxon>
        <taxon>Sphingobacteriales</taxon>
        <taxon>Sphingobacteriaceae</taxon>
        <taxon>Mucilaginibacter</taxon>
    </lineage>
</organism>
<protein>
    <submittedName>
        <fullName evidence="3">Acetyl esterase/lipase</fullName>
    </submittedName>
</protein>
<sequence>MKKILNIVLVLVCIISLIDNSFAQSINPKLAIFPTGTTLIGDIPYANDTLKKHLLDIYLPPVKKSAYPFIVWIHGGAWMLNDKYADMGYMTKTLKAFADSGYAVASIDYRYSTTAVFPAQIRDCNQAVEFLYNNAAKYNLDKNRIALIGFSAGGHLASLLAVSNNNNIKEFYPNGEKPKFKIKLCLDFYGPADFASLKGNDSPDAKSPITLLLGATVASRPDLAKTASPVTYIDKNDPPFLIVQGEKDESVNPAQSELMSSRLKQAGVKNQLIIVKDAPHYGVMFDSDNIRKSVFMLLDMYMK</sequence>
<dbReference type="SUPFAM" id="SSF53474">
    <property type="entry name" value="alpha/beta-Hydrolases"/>
    <property type="match status" value="1"/>
</dbReference>
<reference evidence="3 4" key="1">
    <citation type="submission" date="2017-08" db="EMBL/GenBank/DDBJ databases">
        <title>Complete genome sequence of Mucilaginibacter sp. strain BJC16-A31.</title>
        <authorList>
            <consortium name="Henan University of Science and Technology"/>
            <person name="You X."/>
        </authorList>
    </citation>
    <scope>NUCLEOTIDE SEQUENCE [LARGE SCALE GENOMIC DNA]</scope>
    <source>
        <strain evidence="3 4">BJC16-A31</strain>
    </source>
</reference>